<comment type="caution">
    <text evidence="2">The sequence shown here is derived from an EMBL/GenBank/DDBJ whole genome shotgun (WGS) entry which is preliminary data.</text>
</comment>
<dbReference type="PANTHER" id="PTHR30087:SF0">
    <property type="entry name" value="INNER MEMBRANE PROTEIN"/>
    <property type="match status" value="1"/>
</dbReference>
<evidence type="ECO:0000259" key="1">
    <source>
        <dbReference type="Pfam" id="PF08349"/>
    </source>
</evidence>
<dbReference type="InterPro" id="IPR007553">
    <property type="entry name" value="2-thiour_desulf"/>
</dbReference>
<name>A0ABW3BD46_9ACTN</name>
<gene>
    <name evidence="2" type="ORF">ACFQZU_07985</name>
</gene>
<protein>
    <submittedName>
        <fullName evidence="2">YbgA family protein</fullName>
    </submittedName>
</protein>
<dbReference type="PANTHER" id="PTHR30087">
    <property type="entry name" value="INNER MEMBRANE PROTEIN"/>
    <property type="match status" value="1"/>
</dbReference>
<dbReference type="InterPro" id="IPR013560">
    <property type="entry name" value="DUF1722"/>
</dbReference>
<dbReference type="Proteomes" id="UP001596956">
    <property type="component" value="Unassembled WGS sequence"/>
</dbReference>
<keyword evidence="3" id="KW-1185">Reference proteome</keyword>
<reference evidence="3" key="1">
    <citation type="journal article" date="2019" name="Int. J. Syst. Evol. Microbiol.">
        <title>The Global Catalogue of Microorganisms (GCM) 10K type strain sequencing project: providing services to taxonomists for standard genome sequencing and annotation.</title>
        <authorList>
            <consortium name="The Broad Institute Genomics Platform"/>
            <consortium name="The Broad Institute Genome Sequencing Center for Infectious Disease"/>
            <person name="Wu L."/>
            <person name="Ma J."/>
        </authorList>
    </citation>
    <scope>NUCLEOTIDE SEQUENCE [LARGE SCALE GENOMIC DNA]</scope>
    <source>
        <strain evidence="3">CCUG 63369</strain>
    </source>
</reference>
<sequence length="339" mass="37336">MSIRAEQPEARPRVGVSSCLLGAPVRYNGGHSRYRFLTDMLDRHVEWVPICPEAEIGLGVPRETLRLERAEGADRVVASRSRADHTDDLRDVADRHGTALATLDGYVLKNKSPSCGLYGLPVFAGGRRVDGQSRGAFAARLVELLPDLPVEEQGRLSDPGLREHFVERVFAHARLRALFTAADADEGGAAGGSPGTGWRPRDLVAFHARHKLQLMAHSPEGYRATGRIVSQAGVRPPEEVRRDYTAAFTRALALRATVGRNANALQHAFGMVSDQLDDARRRDLLDVVDRYREGLVPLSVPVALIRHHCEAENVTWARKQTYLAPFPADLRLRNAMAPS</sequence>
<feature type="domain" description="DUF1722" evidence="1">
    <location>
        <begin position="211"/>
        <end position="327"/>
    </location>
</feature>
<organism evidence="2 3">
    <name type="scientific">Streptomonospora algeriensis</name>
    <dbReference type="NCBI Taxonomy" id="995084"/>
    <lineage>
        <taxon>Bacteria</taxon>
        <taxon>Bacillati</taxon>
        <taxon>Actinomycetota</taxon>
        <taxon>Actinomycetes</taxon>
        <taxon>Streptosporangiales</taxon>
        <taxon>Nocardiopsidaceae</taxon>
        <taxon>Streptomonospora</taxon>
    </lineage>
</organism>
<accession>A0ABW3BD46</accession>
<evidence type="ECO:0000313" key="2">
    <source>
        <dbReference type="EMBL" id="MFD0801257.1"/>
    </source>
</evidence>
<dbReference type="EMBL" id="JBHTHR010000181">
    <property type="protein sequence ID" value="MFD0801257.1"/>
    <property type="molecule type" value="Genomic_DNA"/>
</dbReference>
<dbReference type="Pfam" id="PF04463">
    <property type="entry name" value="2-thiour_desulf"/>
    <property type="match status" value="1"/>
</dbReference>
<proteinExistence type="predicted"/>
<dbReference type="Pfam" id="PF08349">
    <property type="entry name" value="DUF1722"/>
    <property type="match status" value="1"/>
</dbReference>
<evidence type="ECO:0000313" key="3">
    <source>
        <dbReference type="Proteomes" id="UP001596956"/>
    </source>
</evidence>